<accession>A0A077M445</accession>
<feature type="region of interest" description="Disordered" evidence="1">
    <location>
        <begin position="219"/>
        <end position="253"/>
    </location>
</feature>
<reference evidence="2 3" key="1">
    <citation type="journal article" date="2013" name="ISME J.">
        <title>A metabolic model for members of the genus Tetrasphaera involved in enhanced biological phosphorus removal.</title>
        <authorList>
            <person name="Kristiansen R."/>
            <person name="Nguyen H.T.T."/>
            <person name="Saunders A.M."/>
            <person name="Nielsen J.L."/>
            <person name="Wimmer R."/>
            <person name="Le V.Q."/>
            <person name="McIlroy S.J."/>
            <person name="Petrovski S."/>
            <person name="Seviour R.J."/>
            <person name="Calteau A."/>
            <person name="Nielsen K.L."/>
            <person name="Nielsen P.H."/>
        </authorList>
    </citation>
    <scope>NUCLEOTIDE SEQUENCE [LARGE SCALE GENOMIC DNA]</scope>
    <source>
        <strain evidence="2 3">Ben 74</strain>
    </source>
</reference>
<dbReference type="EMBL" id="CAJC01000041">
    <property type="protein sequence ID" value="CCI51966.1"/>
    <property type="molecule type" value="Genomic_DNA"/>
</dbReference>
<sequence>MRTYDVCFPPRAGEASAVDAAVLGEFLLAWQTLLYRVTREAADLADLGRTVRQVESLSLCRVSWEGPGAVRFQVGDPATLEVDPLADRADVMMARIVAGLITNRRAPGITNPIADAVDGLVRVLPKLGPTVIVGFPDGNAARLVTAELSREPWRQSRTEPVEAATITGRLEMADLHSARFRVRDREGTPYDVSDVAEPVPAARLVGTIVTVQGVLQPGTGTQHHRIEQGRIHPTEPARAGRARPAPEPLDLGDEQWRQFLDDHGKEF</sequence>
<organism evidence="2 3">
    <name type="scientific">Nostocoides jenkinsii Ben 74</name>
    <dbReference type="NCBI Taxonomy" id="1193518"/>
    <lineage>
        <taxon>Bacteria</taxon>
        <taxon>Bacillati</taxon>
        <taxon>Actinomycetota</taxon>
        <taxon>Actinomycetes</taxon>
        <taxon>Micrococcales</taxon>
        <taxon>Intrasporangiaceae</taxon>
        <taxon>Nostocoides</taxon>
    </lineage>
</organism>
<keyword evidence="3" id="KW-1185">Reference proteome</keyword>
<feature type="compositionally biased region" description="Basic and acidic residues" evidence="1">
    <location>
        <begin position="224"/>
        <end position="235"/>
    </location>
</feature>
<dbReference type="RefSeq" id="WP_048548209.1">
    <property type="nucleotide sequence ID" value="NZ_HF571038.1"/>
</dbReference>
<dbReference type="OrthoDB" id="5148887at2"/>
<proteinExistence type="predicted"/>
<evidence type="ECO:0000313" key="3">
    <source>
        <dbReference type="Proteomes" id="UP000035720"/>
    </source>
</evidence>
<evidence type="ECO:0000256" key="1">
    <source>
        <dbReference type="SAM" id="MobiDB-lite"/>
    </source>
</evidence>
<dbReference type="Proteomes" id="UP000035720">
    <property type="component" value="Unassembled WGS sequence"/>
</dbReference>
<dbReference type="AlphaFoldDB" id="A0A077M445"/>
<name>A0A077M445_9MICO</name>
<dbReference type="STRING" id="1193518.BN13_1350003"/>
<gene>
    <name evidence="2" type="ORF">BN13_1350003</name>
</gene>
<evidence type="ECO:0000313" key="2">
    <source>
        <dbReference type="EMBL" id="CCI51966.1"/>
    </source>
</evidence>
<protein>
    <submittedName>
        <fullName evidence="2">Uncharacterized protein</fullName>
    </submittedName>
</protein>
<comment type="caution">
    <text evidence="2">The sequence shown here is derived from an EMBL/GenBank/DDBJ whole genome shotgun (WGS) entry which is preliminary data.</text>
</comment>